<dbReference type="InterPro" id="IPR052751">
    <property type="entry name" value="Plant_MAPKKK"/>
</dbReference>
<feature type="domain" description="Protein kinase" evidence="2">
    <location>
        <begin position="1"/>
        <end position="224"/>
    </location>
</feature>
<dbReference type="PANTHER" id="PTHR48011">
    <property type="entry name" value="CCR4-NOT TRANSCRIPTIONAL COMPLEX SUBUNIT CAF120-RELATED"/>
    <property type="match status" value="1"/>
</dbReference>
<dbReference type="Pfam" id="PF00069">
    <property type="entry name" value="Pkinase"/>
    <property type="match status" value="1"/>
</dbReference>
<evidence type="ECO:0000259" key="2">
    <source>
        <dbReference type="PROSITE" id="PS50011"/>
    </source>
</evidence>
<dbReference type="AlphaFoldDB" id="A0ABD3R8Z5"/>
<name>A0ABD3R8Z5_9STRA</name>
<proteinExistence type="predicted"/>
<dbReference type="InterPro" id="IPR000719">
    <property type="entry name" value="Prot_kinase_dom"/>
</dbReference>
<keyword evidence="4" id="KW-1185">Reference proteome</keyword>
<sequence length="264" mass="29825">MLHQPHPYPYSMPIRIVFNLHINPPPMPRCLGGGTLSSKLQKWRIGKLKLTPMTRLQYAVDAALGLAAVHDIDGEGLSSVAHGDLKGQQYLFMNGAMKLGDFNRGRFLRRNSTAPQTACTYTIGKNDGVFRSPEEYNYLPQTSAIDVYALGSILYEILTGKPVWDEKDSKDSRKFIMKGRLPKIDKKILESDDLVDVALREAISMCYVFDPKDRAKAADIASYLEEKQSELQKITNVTSRTSIKRQKTDEKEMMGRPKNEIQLE</sequence>
<reference evidence="3 4" key="1">
    <citation type="submission" date="2024-10" db="EMBL/GenBank/DDBJ databases">
        <title>Updated reference genomes for cyclostephanoid diatoms.</title>
        <authorList>
            <person name="Roberts W.R."/>
            <person name="Alverson A.J."/>
        </authorList>
    </citation>
    <scope>NUCLEOTIDE SEQUENCE [LARGE SCALE GENOMIC DNA]</scope>
    <source>
        <strain evidence="3 4">AJA228-03</strain>
    </source>
</reference>
<dbReference type="SUPFAM" id="SSF56112">
    <property type="entry name" value="Protein kinase-like (PK-like)"/>
    <property type="match status" value="1"/>
</dbReference>
<evidence type="ECO:0000313" key="3">
    <source>
        <dbReference type="EMBL" id="KAL3807741.1"/>
    </source>
</evidence>
<gene>
    <name evidence="3" type="ORF">ACHAXA_008375</name>
</gene>
<dbReference type="Proteomes" id="UP001530377">
    <property type="component" value="Unassembled WGS sequence"/>
</dbReference>
<protein>
    <recommendedName>
        <fullName evidence="2">Protein kinase domain-containing protein</fullName>
    </recommendedName>
</protein>
<dbReference type="SMART" id="SM00220">
    <property type="entry name" value="S_TKc"/>
    <property type="match status" value="1"/>
</dbReference>
<dbReference type="PROSITE" id="PS50011">
    <property type="entry name" value="PROTEIN_KINASE_DOM"/>
    <property type="match status" value="1"/>
</dbReference>
<accession>A0ABD3R8Z5</accession>
<evidence type="ECO:0000313" key="4">
    <source>
        <dbReference type="Proteomes" id="UP001530377"/>
    </source>
</evidence>
<dbReference type="EMBL" id="JALLPB020000589">
    <property type="protein sequence ID" value="KAL3807741.1"/>
    <property type="molecule type" value="Genomic_DNA"/>
</dbReference>
<evidence type="ECO:0000256" key="1">
    <source>
        <dbReference type="SAM" id="MobiDB-lite"/>
    </source>
</evidence>
<feature type="region of interest" description="Disordered" evidence="1">
    <location>
        <begin position="237"/>
        <end position="264"/>
    </location>
</feature>
<organism evidence="3 4">
    <name type="scientific">Cyclostephanos tholiformis</name>
    <dbReference type="NCBI Taxonomy" id="382380"/>
    <lineage>
        <taxon>Eukaryota</taxon>
        <taxon>Sar</taxon>
        <taxon>Stramenopiles</taxon>
        <taxon>Ochrophyta</taxon>
        <taxon>Bacillariophyta</taxon>
        <taxon>Coscinodiscophyceae</taxon>
        <taxon>Thalassiosirophycidae</taxon>
        <taxon>Stephanodiscales</taxon>
        <taxon>Stephanodiscaceae</taxon>
        <taxon>Cyclostephanos</taxon>
    </lineage>
</organism>
<dbReference type="InterPro" id="IPR011009">
    <property type="entry name" value="Kinase-like_dom_sf"/>
</dbReference>
<dbReference type="Gene3D" id="1.10.510.10">
    <property type="entry name" value="Transferase(Phosphotransferase) domain 1"/>
    <property type="match status" value="1"/>
</dbReference>
<dbReference type="PANTHER" id="PTHR48011:SF84">
    <property type="entry name" value="KINASE, PUTATIVE-RELATED"/>
    <property type="match status" value="1"/>
</dbReference>
<feature type="compositionally biased region" description="Basic and acidic residues" evidence="1">
    <location>
        <begin position="246"/>
        <end position="264"/>
    </location>
</feature>
<comment type="caution">
    <text evidence="3">The sequence shown here is derived from an EMBL/GenBank/DDBJ whole genome shotgun (WGS) entry which is preliminary data.</text>
</comment>